<dbReference type="AlphaFoldDB" id="A0A9W6KXB8"/>
<keyword evidence="3" id="KW-1185">Reference proteome</keyword>
<protein>
    <recommendedName>
        <fullName evidence="4">Hemoglobin</fullName>
    </recommendedName>
</protein>
<dbReference type="GO" id="GO:0020037">
    <property type="term" value="F:heme binding"/>
    <property type="evidence" value="ECO:0007669"/>
    <property type="project" value="InterPro"/>
</dbReference>
<dbReference type="CDD" id="cd00454">
    <property type="entry name" value="TrHb1_N"/>
    <property type="match status" value="1"/>
</dbReference>
<dbReference type="RefSeq" id="WP_037042275.1">
    <property type="nucleotide sequence ID" value="NZ_BAAAUZ010000015.1"/>
</dbReference>
<reference evidence="2" key="1">
    <citation type="journal article" date="2014" name="Int. J. Syst. Evol. Microbiol.">
        <title>Complete genome sequence of Corynebacterium casei LMG S-19264T (=DSM 44701T), isolated from a smear-ripened cheese.</title>
        <authorList>
            <consortium name="US DOE Joint Genome Institute (JGI-PGF)"/>
            <person name="Walter F."/>
            <person name="Albersmeier A."/>
            <person name="Kalinowski J."/>
            <person name="Ruckert C."/>
        </authorList>
    </citation>
    <scope>NUCLEOTIDE SEQUENCE</scope>
    <source>
        <strain evidence="2">VKM Ac-1069</strain>
    </source>
</reference>
<evidence type="ECO:0000313" key="3">
    <source>
        <dbReference type="Proteomes" id="UP001143463"/>
    </source>
</evidence>
<accession>A0A9W6KXB8</accession>
<dbReference type="EMBL" id="BSFQ01000001">
    <property type="protein sequence ID" value="GLL08925.1"/>
    <property type="molecule type" value="Genomic_DNA"/>
</dbReference>
<feature type="region of interest" description="Disordered" evidence="1">
    <location>
        <begin position="35"/>
        <end position="64"/>
    </location>
</feature>
<dbReference type="InterPro" id="IPR009050">
    <property type="entry name" value="Globin-like_sf"/>
</dbReference>
<comment type="caution">
    <text evidence="2">The sequence shown here is derived from an EMBL/GenBank/DDBJ whole genome shotgun (WGS) entry which is preliminary data.</text>
</comment>
<dbReference type="InterPro" id="IPR012292">
    <property type="entry name" value="Globin/Proto"/>
</dbReference>
<name>A0A9W6KXB8_9PSEU</name>
<organism evidence="2 3">
    <name type="scientific">Pseudonocardia halophobica</name>
    <dbReference type="NCBI Taxonomy" id="29401"/>
    <lineage>
        <taxon>Bacteria</taxon>
        <taxon>Bacillati</taxon>
        <taxon>Actinomycetota</taxon>
        <taxon>Actinomycetes</taxon>
        <taxon>Pseudonocardiales</taxon>
        <taxon>Pseudonocardiaceae</taxon>
        <taxon>Pseudonocardia</taxon>
    </lineage>
</organism>
<proteinExistence type="predicted"/>
<evidence type="ECO:0000313" key="2">
    <source>
        <dbReference type="EMBL" id="GLL08925.1"/>
    </source>
</evidence>
<evidence type="ECO:0008006" key="4">
    <source>
        <dbReference type="Google" id="ProtNLM"/>
    </source>
</evidence>
<gene>
    <name evidence="2" type="ORF">GCM10017577_00650</name>
</gene>
<dbReference type="Gene3D" id="1.10.490.10">
    <property type="entry name" value="Globins"/>
    <property type="match status" value="1"/>
</dbReference>
<dbReference type="Proteomes" id="UP001143463">
    <property type="component" value="Unassembled WGS sequence"/>
</dbReference>
<reference evidence="2" key="2">
    <citation type="submission" date="2023-01" db="EMBL/GenBank/DDBJ databases">
        <authorList>
            <person name="Sun Q."/>
            <person name="Evtushenko L."/>
        </authorList>
    </citation>
    <scope>NUCLEOTIDE SEQUENCE</scope>
    <source>
        <strain evidence="2">VKM Ac-1069</strain>
    </source>
</reference>
<dbReference type="SUPFAM" id="SSF46458">
    <property type="entry name" value="Globin-like"/>
    <property type="match status" value="1"/>
</dbReference>
<sequence length="216" mass="23112">MPFWAVLVLVLLAVVALAAGAALFLRDRREVGRSRAADPAAPPEVRPAAVPIPRSSAEPIPYRHPNRRLLTPPPMVGDLPLRDWLVHYSVHGDQVWPSVVATFYARAAAVPEIADYFVGTDMARLQQHFARALTMLTGEGLTEGTLRRLQDAHLPVTNSHGRAITPAVYDAAVETLLGVLAEHGVPKGALAQLAVAVGPLRDAIARPAPSETGSRS</sequence>
<dbReference type="GO" id="GO:0019825">
    <property type="term" value="F:oxygen binding"/>
    <property type="evidence" value="ECO:0007669"/>
    <property type="project" value="InterPro"/>
</dbReference>
<evidence type="ECO:0000256" key="1">
    <source>
        <dbReference type="SAM" id="MobiDB-lite"/>
    </source>
</evidence>